<evidence type="ECO:0000256" key="7">
    <source>
        <dbReference type="ARBA" id="ARBA00023136"/>
    </source>
</evidence>
<name>A0A1G5RUP5_9FIRM</name>
<proteinExistence type="inferred from homology"/>
<dbReference type="PANTHER" id="PTHR34040:SF2">
    <property type="entry name" value="FLAGELLAR BIOSYNTHETIC PROTEIN FLIQ"/>
    <property type="match status" value="1"/>
</dbReference>
<dbReference type="GO" id="GO:0009306">
    <property type="term" value="P:protein secretion"/>
    <property type="evidence" value="ECO:0007669"/>
    <property type="project" value="InterPro"/>
</dbReference>
<dbReference type="PIRSF" id="PIRSF004669">
    <property type="entry name" value="FliQ"/>
    <property type="match status" value="1"/>
</dbReference>
<comment type="similarity">
    <text evidence="2 9">Belongs to the FliQ/MopD/SpaQ family.</text>
</comment>
<evidence type="ECO:0000313" key="10">
    <source>
        <dbReference type="EMBL" id="SCZ77773.1"/>
    </source>
</evidence>
<feature type="transmembrane region" description="Helical" evidence="9">
    <location>
        <begin position="59"/>
        <end position="85"/>
    </location>
</feature>
<dbReference type="PRINTS" id="PR00952">
    <property type="entry name" value="TYPE3IMQPROT"/>
</dbReference>
<dbReference type="Proteomes" id="UP000199208">
    <property type="component" value="Unassembled WGS sequence"/>
</dbReference>
<dbReference type="GO" id="GO:0005886">
    <property type="term" value="C:plasma membrane"/>
    <property type="evidence" value="ECO:0007669"/>
    <property type="project" value="UniProtKB-SubCell"/>
</dbReference>
<keyword evidence="8 9" id="KW-0975">Bacterial flagellum</keyword>
<evidence type="ECO:0000256" key="6">
    <source>
        <dbReference type="ARBA" id="ARBA00022989"/>
    </source>
</evidence>
<dbReference type="OrthoDB" id="9806440at2"/>
<dbReference type="PANTHER" id="PTHR34040">
    <property type="entry name" value="FLAGELLAR BIOSYNTHETIC PROTEIN FLIQ"/>
    <property type="match status" value="1"/>
</dbReference>
<keyword evidence="5 9" id="KW-0812">Transmembrane</keyword>
<evidence type="ECO:0000313" key="11">
    <source>
        <dbReference type="Proteomes" id="UP000199208"/>
    </source>
</evidence>
<dbReference type="RefSeq" id="WP_092589730.1">
    <property type="nucleotide sequence ID" value="NZ_FMWL01000003.1"/>
</dbReference>
<organism evidence="10 11">
    <name type="scientific">Acidaminobacter hydrogenoformans DSM 2784</name>
    <dbReference type="NCBI Taxonomy" id="1120920"/>
    <lineage>
        <taxon>Bacteria</taxon>
        <taxon>Bacillati</taxon>
        <taxon>Bacillota</taxon>
        <taxon>Clostridia</taxon>
        <taxon>Peptostreptococcales</taxon>
        <taxon>Acidaminobacteraceae</taxon>
        <taxon>Acidaminobacter</taxon>
    </lineage>
</organism>
<evidence type="ECO:0000256" key="2">
    <source>
        <dbReference type="ARBA" id="ARBA00006156"/>
    </source>
</evidence>
<dbReference type="GO" id="GO:0009425">
    <property type="term" value="C:bacterial-type flagellum basal body"/>
    <property type="evidence" value="ECO:0007669"/>
    <property type="project" value="UniProtKB-SubCell"/>
</dbReference>
<keyword evidence="10" id="KW-0966">Cell projection</keyword>
<keyword evidence="10" id="KW-0969">Cilium</keyword>
<feature type="transmembrane region" description="Helical" evidence="9">
    <location>
        <begin position="20"/>
        <end position="38"/>
    </location>
</feature>
<gene>
    <name evidence="9" type="primary">fliQ</name>
    <name evidence="10" type="ORF">SAMN03080599_00941</name>
</gene>
<evidence type="ECO:0000256" key="8">
    <source>
        <dbReference type="ARBA" id="ARBA00023143"/>
    </source>
</evidence>
<keyword evidence="10" id="KW-0282">Flagellum</keyword>
<evidence type="ECO:0000256" key="9">
    <source>
        <dbReference type="RuleBase" id="RU364090"/>
    </source>
</evidence>
<dbReference type="GO" id="GO:0044780">
    <property type="term" value="P:bacterial-type flagellum assembly"/>
    <property type="evidence" value="ECO:0007669"/>
    <property type="project" value="InterPro"/>
</dbReference>
<evidence type="ECO:0000256" key="5">
    <source>
        <dbReference type="ARBA" id="ARBA00022692"/>
    </source>
</evidence>
<dbReference type="STRING" id="1120920.SAMN03080599_00941"/>
<comment type="function">
    <text evidence="9">Role in flagellar biosynthesis.</text>
</comment>
<accession>A0A1G5RUP5</accession>
<reference evidence="10 11" key="1">
    <citation type="submission" date="2016-10" db="EMBL/GenBank/DDBJ databases">
        <authorList>
            <person name="de Groot N.N."/>
        </authorList>
    </citation>
    <scope>NUCLEOTIDE SEQUENCE [LARGE SCALE GENOMIC DNA]</scope>
    <source>
        <strain evidence="10 11">DSM 2784</strain>
    </source>
</reference>
<dbReference type="InterPro" id="IPR006305">
    <property type="entry name" value="FliQ"/>
</dbReference>
<evidence type="ECO:0000256" key="4">
    <source>
        <dbReference type="ARBA" id="ARBA00022475"/>
    </source>
</evidence>
<keyword evidence="6 9" id="KW-1133">Transmembrane helix</keyword>
<keyword evidence="11" id="KW-1185">Reference proteome</keyword>
<dbReference type="AlphaFoldDB" id="A0A1G5RUP5"/>
<protein>
    <recommendedName>
        <fullName evidence="3 9">Flagellar biosynthetic protein FliQ</fullName>
    </recommendedName>
</protein>
<dbReference type="InterPro" id="IPR002191">
    <property type="entry name" value="Bac_export_3"/>
</dbReference>
<sequence length="88" mass="9511">MNEALVLDVFNTALMTILKVSLPVLTVSLVVGLVISVLQATTQIQEQTLSFVPKLAAVFLSLVVFGSFMLSTLVSFTQWILAIVAEVK</sequence>
<dbReference type="NCBIfam" id="TIGR01402">
    <property type="entry name" value="fliQ"/>
    <property type="match status" value="1"/>
</dbReference>
<evidence type="ECO:0000256" key="3">
    <source>
        <dbReference type="ARBA" id="ARBA00021718"/>
    </source>
</evidence>
<dbReference type="Pfam" id="PF01313">
    <property type="entry name" value="Bac_export_3"/>
    <property type="match status" value="1"/>
</dbReference>
<dbReference type="EMBL" id="FMWL01000003">
    <property type="protein sequence ID" value="SCZ77773.1"/>
    <property type="molecule type" value="Genomic_DNA"/>
</dbReference>
<keyword evidence="4 9" id="KW-1003">Cell membrane</keyword>
<comment type="subcellular location">
    <subcellularLocation>
        <location evidence="1 9">Cell membrane</location>
        <topology evidence="1">Multi-pass membrane protein</topology>
    </subcellularLocation>
    <subcellularLocation>
        <location evidence="9">Bacterial flagellum basal body</location>
    </subcellularLocation>
</comment>
<evidence type="ECO:0000256" key="1">
    <source>
        <dbReference type="ARBA" id="ARBA00004651"/>
    </source>
</evidence>
<keyword evidence="7 9" id="KW-0472">Membrane</keyword>